<comment type="caution">
    <text evidence="8">The sequence shown here is derived from an EMBL/GenBank/DDBJ whole genome shotgun (WGS) entry which is preliminary data.</text>
</comment>
<keyword evidence="2" id="KW-0809">Transit peptide</keyword>
<evidence type="ECO:0000313" key="9">
    <source>
        <dbReference type="Proteomes" id="UP000812440"/>
    </source>
</evidence>
<reference evidence="8" key="1">
    <citation type="thesis" date="2020" institute="ProQuest LLC" country="789 East Eisenhower Parkway, Ann Arbor, MI, USA">
        <title>Comparative Genomics and Chromosome Evolution.</title>
        <authorList>
            <person name="Mudd A.B."/>
        </authorList>
    </citation>
    <scope>NUCLEOTIDE SEQUENCE</scope>
    <source>
        <strain evidence="8">Female2</strain>
        <tissue evidence="8">Blood</tissue>
    </source>
</reference>
<dbReference type="OrthoDB" id="10054543at2759"/>
<comment type="similarity">
    <text evidence="6">Belongs to the bacterial ribosomal protein bS18 family. Mitochondrion-specific ribosomal protein mL66 subfamily.</text>
</comment>
<evidence type="ECO:0000256" key="5">
    <source>
        <dbReference type="ARBA" id="ARBA00023274"/>
    </source>
</evidence>
<dbReference type="InterPro" id="IPR001648">
    <property type="entry name" value="Ribosomal_bS18"/>
</dbReference>
<proteinExistence type="inferred from homology"/>
<comment type="subcellular location">
    <subcellularLocation>
        <location evidence="1">Mitochondrion</location>
    </subcellularLocation>
</comment>
<evidence type="ECO:0000256" key="1">
    <source>
        <dbReference type="ARBA" id="ARBA00004173"/>
    </source>
</evidence>
<evidence type="ECO:0000256" key="4">
    <source>
        <dbReference type="ARBA" id="ARBA00023128"/>
    </source>
</evidence>
<dbReference type="EMBL" id="JAACNH010000001">
    <property type="protein sequence ID" value="KAG8454519.1"/>
    <property type="molecule type" value="Genomic_DNA"/>
</dbReference>
<accession>A0A8T2KBL7</accession>
<dbReference type="GO" id="GO:0005743">
    <property type="term" value="C:mitochondrial inner membrane"/>
    <property type="evidence" value="ECO:0007669"/>
    <property type="project" value="UniProtKB-ARBA"/>
</dbReference>
<name>A0A8T2KBL7_9PIPI</name>
<keyword evidence="3" id="KW-0689">Ribosomal protein</keyword>
<dbReference type="Pfam" id="PF01084">
    <property type="entry name" value="Ribosomal_S18"/>
    <property type="match status" value="1"/>
</dbReference>
<keyword evidence="4" id="KW-0496">Mitochondrion</keyword>
<dbReference type="PANTHER" id="PTHR13479">
    <property type="entry name" value="30S RIBOSOMAL PROTEIN S18"/>
    <property type="match status" value="1"/>
</dbReference>
<dbReference type="SUPFAM" id="SSF46911">
    <property type="entry name" value="Ribosomal protein S18"/>
    <property type="match status" value="1"/>
</dbReference>
<evidence type="ECO:0000256" key="2">
    <source>
        <dbReference type="ARBA" id="ARBA00022946"/>
    </source>
</evidence>
<dbReference type="AlphaFoldDB" id="A0A8T2KBL7"/>
<keyword evidence="9" id="KW-1185">Reference proteome</keyword>
<dbReference type="GO" id="GO:0005763">
    <property type="term" value="C:mitochondrial small ribosomal subunit"/>
    <property type="evidence" value="ECO:0007669"/>
    <property type="project" value="TreeGrafter"/>
</dbReference>
<organism evidence="8 9">
    <name type="scientific">Hymenochirus boettgeri</name>
    <name type="common">Congo dwarf clawed frog</name>
    <dbReference type="NCBI Taxonomy" id="247094"/>
    <lineage>
        <taxon>Eukaryota</taxon>
        <taxon>Metazoa</taxon>
        <taxon>Chordata</taxon>
        <taxon>Craniata</taxon>
        <taxon>Vertebrata</taxon>
        <taxon>Euteleostomi</taxon>
        <taxon>Amphibia</taxon>
        <taxon>Batrachia</taxon>
        <taxon>Anura</taxon>
        <taxon>Pipoidea</taxon>
        <taxon>Pipidae</taxon>
        <taxon>Pipinae</taxon>
        <taxon>Hymenochirus</taxon>
    </lineage>
</organism>
<dbReference type="Gene3D" id="4.10.640.10">
    <property type="entry name" value="Ribosomal protein S18"/>
    <property type="match status" value="1"/>
</dbReference>
<evidence type="ECO:0000256" key="3">
    <source>
        <dbReference type="ARBA" id="ARBA00022980"/>
    </source>
</evidence>
<dbReference type="GO" id="GO:0032543">
    <property type="term" value="P:mitochondrial translation"/>
    <property type="evidence" value="ECO:0007669"/>
    <property type="project" value="TreeGrafter"/>
</dbReference>
<evidence type="ECO:0000256" key="6">
    <source>
        <dbReference type="ARBA" id="ARBA00061060"/>
    </source>
</evidence>
<keyword evidence="5" id="KW-0687">Ribonucleoprotein</keyword>
<dbReference type="Proteomes" id="UP000812440">
    <property type="component" value="Chromosome 1"/>
</dbReference>
<dbReference type="GO" id="GO:0003735">
    <property type="term" value="F:structural constituent of ribosome"/>
    <property type="evidence" value="ECO:0007669"/>
    <property type="project" value="InterPro"/>
</dbReference>
<evidence type="ECO:0000313" key="8">
    <source>
        <dbReference type="EMBL" id="KAG8454519.1"/>
    </source>
</evidence>
<evidence type="ECO:0000256" key="7">
    <source>
        <dbReference type="ARBA" id="ARBA00071652"/>
    </source>
</evidence>
<dbReference type="PANTHER" id="PTHR13479:SF66">
    <property type="entry name" value="LARGE RIBOSOMAL SUBUNIT PROTEIN ML66"/>
    <property type="match status" value="1"/>
</dbReference>
<dbReference type="InterPro" id="IPR036870">
    <property type="entry name" value="Ribosomal_bS18_sf"/>
</dbReference>
<dbReference type="GO" id="GO:0070181">
    <property type="term" value="F:small ribosomal subunit rRNA binding"/>
    <property type="evidence" value="ECO:0007669"/>
    <property type="project" value="TreeGrafter"/>
</dbReference>
<protein>
    <recommendedName>
        <fullName evidence="7">Large ribosomal subunit protein mL66</fullName>
    </recommendedName>
</protein>
<dbReference type="FunFam" id="4.10.640.10:FF:000011">
    <property type="entry name" value="28S ribosomal protein S18a, mitochondrial"/>
    <property type="match status" value="1"/>
</dbReference>
<gene>
    <name evidence="8" type="ORF">GDO86_000946</name>
</gene>
<sequence>MTVQFSNMAAPMLFMSPIYRLVRVGLCVVKWGGSSPAAVWNRGLRELVEANDGKTTMIEGHIIEDKPVSSPPNPAGQCPICRWNLKHKYSYTDVLLLSQFIRSDGGMLPRRVTGLCTEEHRKVEACVKMSHRAGLLPNHRPRLPEGHVPKPKFQFNRYLTRWSVSSVKPILKKGLKWCKVRMPVGDPILKNNVHYGKKPLYMKH</sequence>